<dbReference type="Gene3D" id="1.10.287.570">
    <property type="entry name" value="Helical hairpin bin"/>
    <property type="match status" value="1"/>
</dbReference>
<keyword evidence="5 9" id="KW-0812">Transmembrane</keyword>
<evidence type="ECO:0000256" key="4">
    <source>
        <dbReference type="ARBA" id="ARBA00022475"/>
    </source>
</evidence>
<keyword evidence="7 9" id="KW-0406">Ion transport</keyword>
<dbReference type="FunFam" id="1.10.287.570:FF:000001">
    <property type="entry name" value="Anion exchange protein"/>
    <property type="match status" value="1"/>
</dbReference>
<dbReference type="KEGG" id="hazt:108664925"/>
<dbReference type="AlphaFoldDB" id="A0A8B7MZV4"/>
<sequence length="1116" mass="125913">MKQRPLQGCIKSLVRPKPADRDSNIFTIFWVVLRKSLEGHRFDDAAAYHRTKVRPHRPSVSGVSSLPGEEFRHISSWKLTAAMKKNYDHEPHPMFVELCELKESTMGLEWRQTARWIMFVELCELKESTMGLEWRQTARWIKYEESVEGVHSDRWGKPHVAFLNFHSLFSLRKGLEKGAVLLDVEETDRSGIVNRIVEYMIAHDQIPADQKEATTSTLMARSRHVNETRFAVARRESRITLNADGKLITVSNIVDSRSNSITGNIRASIRRTTINKVLLNQSLGGRRHSSFEESLTKSQTNGGFRKRLPSFAEKGDTIEIYNPETGEGTRIMETFQNMDLMRKLKDDSEATAVLVGAVDFLKFPTIAFVRLAEGVMTDNLVEVPVPVRFIFVLLGPFQGEMDYYEVGRSISTLMSDEQFSEVAYRAHSRGQLLSAINEFLNASIVLPAAEWTNTNLIPIDQIREKAQEMMKRKRTLRRKRLESEPQLPTQPVMQPIELHAKEKKEAPIRDPMKRVGKPFYGVYMDIKSRLPFYLSDVIDGLSPQVVAAAIFIFFASLSPAITFGGLYAAKTGRQIGVGETLLTTCINGIVLALFGCQPLLIIGATGPLMVFDMALFSFAKSMGEEFLVMRTWISIWQTVFVIIISAVEGVTVVRFLTRFVEEIFSTFVCVIFIYEALEKLVYIFIAHPLLAEYCYGEDSFFTTIFPSTTDYPDVDNGTFAVSLDDGFAMNMMNSTDEYMNMTEAPVTGSLHKLPPQPNTALLSLLLMFCTFIIAIRLKKFRNSKYLGRPIRRALGDFGVPIAIVAMVAVDYFIKYTFTDKLTMPKGIQPSDPEFRGWIINPFGEHKSIPIWVIFMCAPASLLVFILIFIEANISQLIVSKPERNLKKGTGFHWDIVVVCICNMISGFMGAPFMTPAVVRTVSHASALTVMDTNVPPGESPKIAGTLEQRVSALLVAALVGLSILLSDLLNLIPNAVLYGVFLYMGISATAGIQFLERIVLFLVPVKYHYNTPYVKEVRTWKMHLYTVVQILMLVVLWVVKQSKISLCFPFILLCLIPIRFFVLPRFFSPRELCGLDGAALPPTDGDEPDFYEESHNIRSPPAHDGDEDGGDHRKER</sequence>
<dbReference type="GO" id="GO:0051453">
    <property type="term" value="P:regulation of intracellular pH"/>
    <property type="evidence" value="ECO:0007669"/>
    <property type="project" value="TreeGrafter"/>
</dbReference>
<evidence type="ECO:0000256" key="2">
    <source>
        <dbReference type="ARBA" id="ARBA00010993"/>
    </source>
</evidence>
<feature type="region of interest" description="Disordered" evidence="10">
    <location>
        <begin position="1079"/>
        <end position="1116"/>
    </location>
</feature>
<dbReference type="OrthoDB" id="1735926at2759"/>
<feature type="transmembrane region" description="Helical" evidence="9">
    <location>
        <begin position="1022"/>
        <end position="1039"/>
    </location>
</feature>
<evidence type="ECO:0000313" key="13">
    <source>
        <dbReference type="Proteomes" id="UP000694843"/>
    </source>
</evidence>
<keyword evidence="13" id="KW-1185">Reference proteome</keyword>
<feature type="transmembrane region" description="Helical" evidence="9">
    <location>
        <begin position="848"/>
        <end position="869"/>
    </location>
</feature>
<evidence type="ECO:0000256" key="3">
    <source>
        <dbReference type="ARBA" id="ARBA00022448"/>
    </source>
</evidence>
<evidence type="ECO:0000256" key="1">
    <source>
        <dbReference type="ARBA" id="ARBA00004651"/>
    </source>
</evidence>
<dbReference type="Gene3D" id="3.40.930.10">
    <property type="entry name" value="Mannitol-specific EII, Chain A"/>
    <property type="match status" value="1"/>
</dbReference>
<feature type="domain" description="Bicarbonate transporter-like transmembrane" evidence="11">
    <location>
        <begin position="518"/>
        <end position="1077"/>
    </location>
</feature>
<dbReference type="InterPro" id="IPR011531">
    <property type="entry name" value="HCO3_transpt-like_TM_dom"/>
</dbReference>
<feature type="transmembrane region" description="Helical" evidence="9">
    <location>
        <begin position="1046"/>
        <end position="1067"/>
    </location>
</feature>
<dbReference type="GeneID" id="108664925"/>
<dbReference type="PRINTS" id="PR01231">
    <property type="entry name" value="HCO3TRNSPORT"/>
</dbReference>
<dbReference type="RefSeq" id="XP_018007112.2">
    <property type="nucleotide sequence ID" value="XM_018151623.2"/>
</dbReference>
<feature type="transmembrane region" description="Helical" evidence="9">
    <location>
        <begin position="797"/>
        <end position="817"/>
    </location>
</feature>
<dbReference type="OMA" id="YNANERD"/>
<protein>
    <recommendedName>
        <fullName evidence="9">Anion exchange protein</fullName>
    </recommendedName>
</protein>
<feature type="transmembrane region" description="Helical" evidence="9">
    <location>
        <begin position="631"/>
        <end position="656"/>
    </location>
</feature>
<feature type="transmembrane region" description="Helical" evidence="9">
    <location>
        <begin position="545"/>
        <end position="569"/>
    </location>
</feature>
<feature type="transmembrane region" description="Helical" evidence="9">
    <location>
        <begin position="663"/>
        <end position="685"/>
    </location>
</feature>
<dbReference type="InterPro" id="IPR013769">
    <property type="entry name" value="Band3_cytoplasmic_dom"/>
</dbReference>
<proteinExistence type="inferred from homology"/>
<dbReference type="GO" id="GO:0015701">
    <property type="term" value="P:bicarbonate transport"/>
    <property type="evidence" value="ECO:0007669"/>
    <property type="project" value="TreeGrafter"/>
</dbReference>
<evidence type="ECO:0000256" key="7">
    <source>
        <dbReference type="ARBA" id="ARBA00023065"/>
    </source>
</evidence>
<dbReference type="PANTHER" id="PTHR11453">
    <property type="entry name" value="ANION EXCHANGE PROTEIN"/>
    <property type="match status" value="1"/>
</dbReference>
<dbReference type="FunFam" id="3.40.930.10:FF:000020">
    <property type="entry name" value="Anion exchange protein"/>
    <property type="match status" value="1"/>
</dbReference>
<dbReference type="InterPro" id="IPR016152">
    <property type="entry name" value="PTrfase/Anion_transptr"/>
</dbReference>
<evidence type="ECO:0000256" key="6">
    <source>
        <dbReference type="ARBA" id="ARBA00022989"/>
    </source>
</evidence>
<dbReference type="SUPFAM" id="SSF55804">
    <property type="entry name" value="Phoshotransferase/anion transport protein"/>
    <property type="match status" value="1"/>
</dbReference>
<evidence type="ECO:0000256" key="5">
    <source>
        <dbReference type="ARBA" id="ARBA00022692"/>
    </source>
</evidence>
<dbReference type="Pfam" id="PF00955">
    <property type="entry name" value="HCO3_cotransp"/>
    <property type="match status" value="1"/>
</dbReference>
<dbReference type="GO" id="GO:0005452">
    <property type="term" value="F:solute:inorganic anion antiporter activity"/>
    <property type="evidence" value="ECO:0007669"/>
    <property type="project" value="InterPro"/>
</dbReference>
<evidence type="ECO:0000259" key="11">
    <source>
        <dbReference type="Pfam" id="PF00955"/>
    </source>
</evidence>
<comment type="subcellular location">
    <subcellularLocation>
        <location evidence="1">Cell membrane</location>
        <topology evidence="1">Multi-pass membrane protein</topology>
    </subcellularLocation>
    <subcellularLocation>
        <location evidence="9">Membrane</location>
        <topology evidence="9">Multi-pass membrane protein</topology>
    </subcellularLocation>
</comment>
<feature type="domain" description="Band 3 cytoplasmic" evidence="12">
    <location>
        <begin position="118"/>
        <end position="452"/>
    </location>
</feature>
<feature type="transmembrane region" description="Helical" evidence="9">
    <location>
        <begin position="976"/>
        <end position="1002"/>
    </location>
</feature>
<dbReference type="NCBIfam" id="TIGR00834">
    <property type="entry name" value="ae"/>
    <property type="match status" value="1"/>
</dbReference>
<organism evidence="13 14">
    <name type="scientific">Hyalella azteca</name>
    <name type="common">Amphipod</name>
    <dbReference type="NCBI Taxonomy" id="294128"/>
    <lineage>
        <taxon>Eukaryota</taxon>
        <taxon>Metazoa</taxon>
        <taxon>Ecdysozoa</taxon>
        <taxon>Arthropoda</taxon>
        <taxon>Crustacea</taxon>
        <taxon>Multicrustacea</taxon>
        <taxon>Malacostraca</taxon>
        <taxon>Eumalacostraca</taxon>
        <taxon>Peracarida</taxon>
        <taxon>Amphipoda</taxon>
        <taxon>Senticaudata</taxon>
        <taxon>Talitrida</taxon>
        <taxon>Talitroidea</taxon>
        <taxon>Hyalellidae</taxon>
        <taxon>Hyalella</taxon>
    </lineage>
</organism>
<keyword evidence="6 9" id="KW-1133">Transmembrane helix</keyword>
<evidence type="ECO:0000313" key="14">
    <source>
        <dbReference type="RefSeq" id="XP_018007112.2"/>
    </source>
</evidence>
<keyword evidence="8 9" id="KW-0472">Membrane</keyword>
<feature type="transmembrane region" description="Helical" evidence="9">
    <location>
        <begin position="950"/>
        <end position="969"/>
    </location>
</feature>
<dbReference type="InterPro" id="IPR003020">
    <property type="entry name" value="HCO3_transpt_euk"/>
</dbReference>
<evidence type="ECO:0000256" key="9">
    <source>
        <dbReference type="RuleBase" id="RU362035"/>
    </source>
</evidence>
<dbReference type="GO" id="GO:0005886">
    <property type="term" value="C:plasma membrane"/>
    <property type="evidence" value="ECO:0007669"/>
    <property type="project" value="UniProtKB-SubCell"/>
</dbReference>
<evidence type="ECO:0000256" key="8">
    <source>
        <dbReference type="ARBA" id="ARBA00023136"/>
    </source>
</evidence>
<dbReference type="Proteomes" id="UP000694843">
    <property type="component" value="Unplaced"/>
</dbReference>
<gene>
    <name evidence="14" type="primary">LOC108664925</name>
</gene>
<keyword evidence="4" id="KW-1003">Cell membrane</keyword>
<evidence type="ECO:0000256" key="10">
    <source>
        <dbReference type="SAM" id="MobiDB-lite"/>
    </source>
</evidence>
<feature type="compositionally biased region" description="Basic and acidic residues" evidence="10">
    <location>
        <begin position="1092"/>
        <end position="1116"/>
    </location>
</feature>
<feature type="transmembrane region" description="Helical" evidence="9">
    <location>
        <begin position="890"/>
        <end position="913"/>
    </location>
</feature>
<feature type="transmembrane region" description="Helical" evidence="9">
    <location>
        <begin position="581"/>
        <end position="611"/>
    </location>
</feature>
<feature type="transmembrane region" description="Helical" evidence="9">
    <location>
        <begin position="759"/>
        <end position="777"/>
    </location>
</feature>
<accession>A0A8B7MZV4</accession>
<keyword evidence="3 9" id="KW-0813">Transport</keyword>
<evidence type="ECO:0000259" key="12">
    <source>
        <dbReference type="Pfam" id="PF07565"/>
    </source>
</evidence>
<dbReference type="Pfam" id="PF07565">
    <property type="entry name" value="Band_3_cyto"/>
    <property type="match status" value="1"/>
</dbReference>
<comment type="similarity">
    <text evidence="2 9">Belongs to the anion exchanger (TC 2.A.31) family.</text>
</comment>
<dbReference type="PANTHER" id="PTHR11453:SF47">
    <property type="entry name" value="ANION EXCHANGE PROTEIN"/>
    <property type="match status" value="1"/>
</dbReference>
<dbReference type="GO" id="GO:0008509">
    <property type="term" value="F:monoatomic anion transmembrane transporter activity"/>
    <property type="evidence" value="ECO:0007669"/>
    <property type="project" value="InterPro"/>
</dbReference>
<reference evidence="14" key="1">
    <citation type="submission" date="2025-08" db="UniProtKB">
        <authorList>
            <consortium name="RefSeq"/>
        </authorList>
    </citation>
    <scope>IDENTIFICATION</scope>
    <source>
        <tissue evidence="14">Whole organism</tissue>
    </source>
</reference>
<name>A0A8B7MZV4_HYAAZ</name>